<keyword evidence="2 9" id="KW-1003">Cell membrane</keyword>
<evidence type="ECO:0000256" key="6">
    <source>
        <dbReference type="ARBA" id="ARBA00022801"/>
    </source>
</evidence>
<evidence type="ECO:0000256" key="8">
    <source>
        <dbReference type="ARBA" id="ARBA00023136"/>
    </source>
</evidence>
<dbReference type="InterPro" id="IPR001872">
    <property type="entry name" value="Peptidase_A8"/>
</dbReference>
<keyword evidence="7 9" id="KW-1133">Transmembrane helix</keyword>
<evidence type="ECO:0000256" key="9">
    <source>
        <dbReference type="HAMAP-Rule" id="MF_00161"/>
    </source>
</evidence>
<dbReference type="FunCoup" id="A0A1Q5PVM1">
    <property type="interactions" value="74"/>
</dbReference>
<evidence type="ECO:0000256" key="4">
    <source>
        <dbReference type="ARBA" id="ARBA00022692"/>
    </source>
</evidence>
<comment type="caution">
    <text evidence="12">The sequence shown here is derived from an EMBL/GenBank/DDBJ whole genome shotgun (WGS) entry which is preliminary data.</text>
</comment>
<dbReference type="EMBL" id="MQVS01000006">
    <property type="protein sequence ID" value="OKL51522.1"/>
    <property type="molecule type" value="Genomic_DNA"/>
</dbReference>
<dbReference type="OrthoDB" id="4308908at2"/>
<feature type="active site" evidence="9">
    <location>
        <position position="140"/>
    </location>
</feature>
<name>A0A1Q5PVM1_9ACTO</name>
<comment type="catalytic activity">
    <reaction evidence="9">
        <text>Release of signal peptides from bacterial membrane prolipoproteins. Hydrolyzes -Xaa-Yaa-Zaa-|-(S,diacylglyceryl)Cys-, in which Xaa is hydrophobic (preferably Leu), and Yaa (Ala or Ser) and Zaa (Gly or Ala) have small, neutral side chains.</text>
        <dbReference type="EC" id="3.4.23.36"/>
    </reaction>
</comment>
<evidence type="ECO:0000256" key="10">
    <source>
        <dbReference type="RuleBase" id="RU004181"/>
    </source>
</evidence>
<dbReference type="GO" id="GO:0004190">
    <property type="term" value="F:aspartic-type endopeptidase activity"/>
    <property type="evidence" value="ECO:0007669"/>
    <property type="project" value="UniProtKB-UniRule"/>
</dbReference>
<dbReference type="AlphaFoldDB" id="A0A1Q5PVM1"/>
<keyword evidence="5 9" id="KW-0064">Aspartyl protease</keyword>
<feature type="active site" evidence="9">
    <location>
        <position position="126"/>
    </location>
</feature>
<feature type="transmembrane region" description="Helical" evidence="9">
    <location>
        <begin position="59"/>
        <end position="82"/>
    </location>
</feature>
<keyword evidence="6 9" id="KW-0378">Hydrolase</keyword>
<dbReference type="RefSeq" id="WP_073824487.1">
    <property type="nucleotide sequence ID" value="NZ_JAUNKL010000016.1"/>
</dbReference>
<proteinExistence type="inferred from homology"/>
<dbReference type="HAMAP" id="MF_00161">
    <property type="entry name" value="LspA"/>
    <property type="match status" value="1"/>
</dbReference>
<comment type="pathway">
    <text evidence="9">Protein modification; lipoprotein biosynthesis (signal peptide cleavage).</text>
</comment>
<keyword evidence="8 9" id="KW-0472">Membrane</keyword>
<comment type="similarity">
    <text evidence="1 9 10">Belongs to the peptidase A8 family.</text>
</comment>
<comment type="function">
    <text evidence="9">This protein specifically catalyzes the removal of signal peptides from prolipoproteins.</text>
</comment>
<dbReference type="PANTHER" id="PTHR33695">
    <property type="entry name" value="LIPOPROTEIN SIGNAL PEPTIDASE"/>
    <property type="match status" value="1"/>
</dbReference>
<dbReference type="PRINTS" id="PR00781">
    <property type="entry name" value="LIPOSIGPTASE"/>
</dbReference>
<dbReference type="PANTHER" id="PTHR33695:SF1">
    <property type="entry name" value="LIPOPROTEIN SIGNAL PEPTIDASE"/>
    <property type="match status" value="1"/>
</dbReference>
<dbReference type="Proteomes" id="UP000185612">
    <property type="component" value="Unassembled WGS sequence"/>
</dbReference>
<organism evidence="12 13">
    <name type="scientific">Buchananella hordeovulneris</name>
    <dbReference type="NCBI Taxonomy" id="52770"/>
    <lineage>
        <taxon>Bacteria</taxon>
        <taxon>Bacillati</taxon>
        <taxon>Actinomycetota</taxon>
        <taxon>Actinomycetes</taxon>
        <taxon>Actinomycetales</taxon>
        <taxon>Actinomycetaceae</taxon>
        <taxon>Buchananella</taxon>
    </lineage>
</organism>
<evidence type="ECO:0000256" key="5">
    <source>
        <dbReference type="ARBA" id="ARBA00022750"/>
    </source>
</evidence>
<dbReference type="STRING" id="52770.BSZ40_06655"/>
<evidence type="ECO:0000256" key="7">
    <source>
        <dbReference type="ARBA" id="ARBA00022989"/>
    </source>
</evidence>
<keyword evidence="13" id="KW-1185">Reference proteome</keyword>
<evidence type="ECO:0000313" key="13">
    <source>
        <dbReference type="Proteomes" id="UP000185612"/>
    </source>
</evidence>
<feature type="transmembrane region" description="Helical" evidence="9">
    <location>
        <begin position="134"/>
        <end position="156"/>
    </location>
</feature>
<dbReference type="GO" id="GO:0005886">
    <property type="term" value="C:plasma membrane"/>
    <property type="evidence" value="ECO:0007669"/>
    <property type="project" value="UniProtKB-SubCell"/>
</dbReference>
<dbReference type="EC" id="3.4.23.36" evidence="9"/>
<dbReference type="Pfam" id="PF01252">
    <property type="entry name" value="Peptidase_A8"/>
    <property type="match status" value="1"/>
</dbReference>
<dbReference type="GO" id="GO:0006508">
    <property type="term" value="P:proteolysis"/>
    <property type="evidence" value="ECO:0007669"/>
    <property type="project" value="UniProtKB-KW"/>
</dbReference>
<gene>
    <name evidence="9" type="primary">lspA</name>
    <name evidence="12" type="ORF">BSZ40_06655</name>
</gene>
<feature type="transmembrane region" description="Helical" evidence="9">
    <location>
        <begin position="94"/>
        <end position="114"/>
    </location>
</feature>
<dbReference type="UniPathway" id="UPA00665"/>
<evidence type="ECO:0000313" key="12">
    <source>
        <dbReference type="EMBL" id="OKL51522.1"/>
    </source>
</evidence>
<keyword evidence="4 9" id="KW-0812">Transmembrane</keyword>
<evidence type="ECO:0000256" key="2">
    <source>
        <dbReference type="ARBA" id="ARBA00022475"/>
    </source>
</evidence>
<evidence type="ECO:0000256" key="3">
    <source>
        <dbReference type="ARBA" id="ARBA00022670"/>
    </source>
</evidence>
<comment type="subcellular location">
    <subcellularLocation>
        <location evidence="9">Cell membrane</location>
        <topology evidence="9">Multi-pass membrane protein</topology>
    </subcellularLocation>
</comment>
<evidence type="ECO:0000256" key="11">
    <source>
        <dbReference type="SAM" id="MobiDB-lite"/>
    </source>
</evidence>
<sequence length="201" mass="21182">MHATRPRHCVTLLGLAALGVYLADQASKWWAVRALRADKSIDLLGSGWLGLELHFNPGAAFSFATGLTWVFAVVAIVVSLYIVRLAPRLRSRAWAVVLGLFLGGTLGNLTDRLVRPPGPLRGHVVDFIRYGDWFIGNVADIALVLAAVGLAALALANIEPTGPQKTEAPTMSAAPDAAQAAQEDDGAQLPDAVGGQEEATP</sequence>
<reference evidence="13" key="1">
    <citation type="submission" date="2016-12" db="EMBL/GenBank/DDBJ databases">
        <authorList>
            <person name="Meng X."/>
        </authorList>
    </citation>
    <scope>NUCLEOTIDE SEQUENCE [LARGE SCALE GENOMIC DNA]</scope>
    <source>
        <strain evidence="13">DSM 20732</strain>
    </source>
</reference>
<keyword evidence="3 9" id="KW-0645">Protease</keyword>
<protein>
    <recommendedName>
        <fullName evidence="9">Lipoprotein signal peptidase</fullName>
        <ecNumber evidence="9">3.4.23.36</ecNumber>
    </recommendedName>
    <alternativeName>
        <fullName evidence="9">Prolipoprotein signal peptidase</fullName>
    </alternativeName>
    <alternativeName>
        <fullName evidence="9">Signal peptidase II</fullName>
        <shortName evidence="9">SPase II</shortName>
    </alternativeName>
</protein>
<evidence type="ECO:0000256" key="1">
    <source>
        <dbReference type="ARBA" id="ARBA00006139"/>
    </source>
</evidence>
<feature type="region of interest" description="Disordered" evidence="11">
    <location>
        <begin position="161"/>
        <end position="201"/>
    </location>
</feature>
<accession>A0A1Q5PVM1</accession>
<comment type="caution">
    <text evidence="9">Lacks conserved residue(s) required for the propagation of feature annotation.</text>
</comment>